<keyword evidence="3" id="KW-1185">Reference proteome</keyword>
<evidence type="ECO:0000259" key="1">
    <source>
        <dbReference type="Pfam" id="PF08241"/>
    </source>
</evidence>
<dbReference type="Gene3D" id="3.40.50.150">
    <property type="entry name" value="Vaccinia Virus protein VP39"/>
    <property type="match status" value="1"/>
</dbReference>
<dbReference type="GO" id="GO:0008757">
    <property type="term" value="F:S-adenosylmethionine-dependent methyltransferase activity"/>
    <property type="evidence" value="ECO:0007669"/>
    <property type="project" value="InterPro"/>
</dbReference>
<dbReference type="EMBL" id="QKKZ01000001">
    <property type="protein sequence ID" value="KAB7516037.1"/>
    <property type="molecule type" value="Genomic_DNA"/>
</dbReference>
<dbReference type="PANTHER" id="PTHR43591">
    <property type="entry name" value="METHYLTRANSFERASE"/>
    <property type="match status" value="1"/>
</dbReference>
<keyword evidence="2" id="KW-0808">Transferase</keyword>
<name>A0A5N5UBX6_9EURY</name>
<keyword evidence="2" id="KW-0489">Methyltransferase</keyword>
<comment type="caution">
    <text evidence="2">The sequence shown here is derived from an EMBL/GenBank/DDBJ whole genome shotgun (WGS) entry which is preliminary data.</text>
</comment>
<dbReference type="Pfam" id="PF08241">
    <property type="entry name" value="Methyltransf_11"/>
    <property type="match status" value="1"/>
</dbReference>
<dbReference type="PANTHER" id="PTHR43591:SF78">
    <property type="entry name" value="SLR0407 PROTEIN"/>
    <property type="match status" value="1"/>
</dbReference>
<sequence>MRRFSAEYLDRTREGMWADRTALEPLRLASRSSVLDVGCGTGELAAALGNETDARIVGADRDPDLLAYLPPDVQGVRADAYRLPFPDDSFDIVVCQAFLINLPDPERALAELSRVASESVAAVEPDNSAVTVESTVASESRLAGEARNRYIAGVDTDVTLGSRLAELFEQAGLTNVQTARRDQTQTVAPPYSEADLEAVGRKARGDAIHTQRGDLAGDADALDRLRAAWREMGREALEQTQAGEYERRETVPFHVAVGDV</sequence>
<dbReference type="SUPFAM" id="SSF53335">
    <property type="entry name" value="S-adenosyl-L-methionine-dependent methyltransferases"/>
    <property type="match status" value="1"/>
</dbReference>
<reference evidence="2 3" key="1">
    <citation type="submission" date="2019-10" db="EMBL/GenBank/DDBJ databases">
        <title>Unraveling microbial dark matter from salterns through culturing: the case of the genus Halosegnis.</title>
        <authorList>
            <person name="Duran-Viseras A."/>
            <person name="Andrei A.-S."/>
            <person name="Vera-Gargallo B."/>
            <person name="Ghai R."/>
            <person name="Sanchez-Porro C."/>
            <person name="Ventosa A."/>
        </authorList>
    </citation>
    <scope>NUCLEOTIDE SEQUENCE [LARGE SCALE GENOMIC DNA]</scope>
    <source>
        <strain evidence="2 3">F18-79</strain>
    </source>
</reference>
<organism evidence="2 3">
    <name type="scientific">Halosegnis rubeus</name>
    <dbReference type="NCBI Taxonomy" id="2212850"/>
    <lineage>
        <taxon>Archaea</taxon>
        <taxon>Methanobacteriati</taxon>
        <taxon>Methanobacteriota</taxon>
        <taxon>Stenosarchaea group</taxon>
        <taxon>Halobacteria</taxon>
        <taxon>Halobacteriales</taxon>
        <taxon>Natronomonadaceae</taxon>
        <taxon>Halosegnis</taxon>
    </lineage>
</organism>
<dbReference type="CDD" id="cd02440">
    <property type="entry name" value="AdoMet_MTases"/>
    <property type="match status" value="1"/>
</dbReference>
<dbReference type="GO" id="GO:0032259">
    <property type="term" value="P:methylation"/>
    <property type="evidence" value="ECO:0007669"/>
    <property type="project" value="UniProtKB-KW"/>
</dbReference>
<feature type="domain" description="Methyltransferase type 11" evidence="1">
    <location>
        <begin position="35"/>
        <end position="116"/>
    </location>
</feature>
<gene>
    <name evidence="2" type="ORF">DM867_02525</name>
</gene>
<evidence type="ECO:0000313" key="2">
    <source>
        <dbReference type="EMBL" id="KAB7516037.1"/>
    </source>
</evidence>
<dbReference type="AlphaFoldDB" id="A0A5N5UBX6"/>
<proteinExistence type="predicted"/>
<dbReference type="RefSeq" id="WP_152133660.1">
    <property type="nucleotide sequence ID" value="NZ_QKKZ01000001.1"/>
</dbReference>
<evidence type="ECO:0000313" key="3">
    <source>
        <dbReference type="Proteomes" id="UP000326865"/>
    </source>
</evidence>
<dbReference type="Proteomes" id="UP000326865">
    <property type="component" value="Unassembled WGS sequence"/>
</dbReference>
<dbReference type="InterPro" id="IPR013216">
    <property type="entry name" value="Methyltransf_11"/>
</dbReference>
<dbReference type="InterPro" id="IPR029063">
    <property type="entry name" value="SAM-dependent_MTases_sf"/>
</dbReference>
<accession>A0A5N5UBX6</accession>
<protein>
    <submittedName>
        <fullName evidence="2">Methyltransferase domain-containing protein</fullName>
    </submittedName>
</protein>